<dbReference type="CDD" id="cd15797">
    <property type="entry name" value="PMEI"/>
    <property type="match status" value="1"/>
</dbReference>
<evidence type="ECO:0000256" key="3">
    <source>
        <dbReference type="ARBA" id="ARBA00038471"/>
    </source>
</evidence>
<proteinExistence type="inferred from homology"/>
<accession>A0A6J0P0M1</accession>
<evidence type="ECO:0000256" key="1">
    <source>
        <dbReference type="ARBA" id="ARBA00022729"/>
    </source>
</evidence>
<dbReference type="OrthoDB" id="1042963at2759"/>
<keyword evidence="1" id="KW-0732">Signal</keyword>
<evidence type="ECO:0000313" key="4">
    <source>
        <dbReference type="Proteomes" id="UP000504610"/>
    </source>
</evidence>
<dbReference type="FunFam" id="1.20.140.40:FF:000008">
    <property type="entry name" value="Invertase/pectin methylesterase inhibitor family protein"/>
    <property type="match status" value="1"/>
</dbReference>
<dbReference type="RefSeq" id="XP_018490444.1">
    <property type="nucleotide sequence ID" value="XM_018634942.2"/>
</dbReference>
<dbReference type="GeneID" id="108861114"/>
<dbReference type="GO" id="GO:0046910">
    <property type="term" value="F:pectinesterase inhibitor activity"/>
    <property type="evidence" value="ECO:0007669"/>
    <property type="project" value="InterPro"/>
</dbReference>
<name>A0A6J0P0M1_RAPSA</name>
<evidence type="ECO:0000256" key="2">
    <source>
        <dbReference type="ARBA" id="ARBA00023157"/>
    </source>
</evidence>
<reference evidence="5" key="2">
    <citation type="submission" date="2025-08" db="UniProtKB">
        <authorList>
            <consortium name="RefSeq"/>
        </authorList>
    </citation>
    <scope>IDENTIFICATION</scope>
    <source>
        <tissue evidence="5">Leaf</tissue>
    </source>
</reference>
<dbReference type="PANTHER" id="PTHR36710:SF4">
    <property type="entry name" value="PLANT INVERTASE_PECTIN METHYLESTERASE INHIBITOR SUPERFAMILY PROTEIN"/>
    <property type="match status" value="1"/>
</dbReference>
<protein>
    <submittedName>
        <fullName evidence="5">Pectinesterase inhibitor 2-like</fullName>
    </submittedName>
</protein>
<dbReference type="Pfam" id="PF04043">
    <property type="entry name" value="PMEI"/>
    <property type="match status" value="1"/>
</dbReference>
<dbReference type="Proteomes" id="UP000504610">
    <property type="component" value="Chromosome 5"/>
</dbReference>
<organism evidence="4 5">
    <name type="scientific">Raphanus sativus</name>
    <name type="common">Radish</name>
    <name type="synonym">Raphanus raphanistrum var. sativus</name>
    <dbReference type="NCBI Taxonomy" id="3726"/>
    <lineage>
        <taxon>Eukaryota</taxon>
        <taxon>Viridiplantae</taxon>
        <taxon>Streptophyta</taxon>
        <taxon>Embryophyta</taxon>
        <taxon>Tracheophyta</taxon>
        <taxon>Spermatophyta</taxon>
        <taxon>Magnoliopsida</taxon>
        <taxon>eudicotyledons</taxon>
        <taxon>Gunneridae</taxon>
        <taxon>Pentapetalae</taxon>
        <taxon>rosids</taxon>
        <taxon>malvids</taxon>
        <taxon>Brassicales</taxon>
        <taxon>Brassicaceae</taxon>
        <taxon>Brassiceae</taxon>
        <taxon>Raphanus</taxon>
    </lineage>
</organism>
<gene>
    <name evidence="5" type="primary">LOC108861114</name>
</gene>
<evidence type="ECO:0000313" key="5">
    <source>
        <dbReference type="RefSeq" id="XP_018490444.1"/>
    </source>
</evidence>
<sequence length="187" mass="20226">MAFSCITRNVFSVFPLLVFLSITPLSSSFSPSDKVTIGVLAQLCAKPPIYDHFCAGWLAPDPETFTLDISGLVDLVLQKTQLFAYKNLATMKGLVRTTSDPTLKAPYTTCVTGYESAIKAIEGAQTFATSKSYKLASQAASKSFDSLSSCEAGLKGRRNVPAYVPQRNLLYGRMCTVDSVFSSFLSS</sequence>
<dbReference type="Gene3D" id="1.20.140.40">
    <property type="entry name" value="Invertase/pectin methylesterase inhibitor family protein"/>
    <property type="match status" value="1"/>
</dbReference>
<dbReference type="InterPro" id="IPR006501">
    <property type="entry name" value="Pectinesterase_inhib_dom"/>
</dbReference>
<dbReference type="KEGG" id="rsz:108861114"/>
<keyword evidence="4" id="KW-1185">Reference proteome</keyword>
<dbReference type="InterPro" id="IPR052421">
    <property type="entry name" value="PCW_Enzyme_Inhibitor"/>
</dbReference>
<dbReference type="PANTHER" id="PTHR36710">
    <property type="entry name" value="PECTINESTERASE INHIBITOR-LIKE"/>
    <property type="match status" value="1"/>
</dbReference>
<comment type="similarity">
    <text evidence="3">Belongs to the PMEI family.</text>
</comment>
<dbReference type="SUPFAM" id="SSF101148">
    <property type="entry name" value="Plant invertase/pectin methylesterase inhibitor"/>
    <property type="match status" value="1"/>
</dbReference>
<reference evidence="4" key="1">
    <citation type="journal article" date="2019" name="Database">
        <title>The radish genome database (RadishGD): an integrated information resource for radish genomics.</title>
        <authorList>
            <person name="Yu H.J."/>
            <person name="Baek S."/>
            <person name="Lee Y.J."/>
            <person name="Cho A."/>
            <person name="Mun J.H."/>
        </authorList>
    </citation>
    <scope>NUCLEOTIDE SEQUENCE [LARGE SCALE GENOMIC DNA]</scope>
    <source>
        <strain evidence="4">cv. WK10039</strain>
    </source>
</reference>
<dbReference type="AlphaFoldDB" id="A0A6J0P0M1"/>
<keyword evidence="2" id="KW-1015">Disulfide bond</keyword>
<dbReference type="NCBIfam" id="TIGR01614">
    <property type="entry name" value="PME_inhib"/>
    <property type="match status" value="1"/>
</dbReference>
<dbReference type="InterPro" id="IPR034086">
    <property type="entry name" value="PMEI_plant"/>
</dbReference>
<dbReference type="InterPro" id="IPR035513">
    <property type="entry name" value="Invertase/methylesterase_inhib"/>
</dbReference>
<dbReference type="SMART" id="SM00856">
    <property type="entry name" value="PMEI"/>
    <property type="match status" value="1"/>
</dbReference>